<sequence>MIVQFIDRHKHEFGVEPICRTLTAAGTQIGPSTYYAFKTRPPSKRAIRDEELLVQMRRVHAMNFGVYGAKKLHAQLRREGVSVARCTVERLMRAEGLRGISREKGPRTTVPGRGPDSRPDLVGRDFTATAPNQLWVADITYCRTFAGWVYAAFVIDVFSRRVVGWQLSKSLRTDLALDALEMGIWTREHAGQAVTGLKHHSDRGVQYVAVRYTQRLAEAGAVASVGSTGDSYDNALAEAFNSLYKAELVRNHGPWTGIDELEIATAEYIDWFNHRRLHGEIGMIPPVELEDIYHHHQTVPATADAALASL</sequence>
<name>A0A344UXL7_9ACTN</name>
<dbReference type="InterPro" id="IPR050900">
    <property type="entry name" value="Transposase_IS3/IS150/IS904"/>
</dbReference>
<dbReference type="PANTHER" id="PTHR46889:SF4">
    <property type="entry name" value="TRANSPOSASE INSO FOR INSERTION SEQUENCE ELEMENT IS911B-RELATED"/>
    <property type="match status" value="1"/>
</dbReference>
<protein>
    <recommendedName>
        <fullName evidence="3">Integrase catalytic domain-containing protein</fullName>
    </recommendedName>
</protein>
<dbReference type="GO" id="GO:0015074">
    <property type="term" value="P:DNA integration"/>
    <property type="evidence" value="ECO:0007669"/>
    <property type="project" value="InterPro"/>
</dbReference>
<dbReference type="PANTHER" id="PTHR46889">
    <property type="entry name" value="TRANSPOSASE INSF FOR INSERTION SEQUENCE IS3B-RELATED"/>
    <property type="match status" value="1"/>
</dbReference>
<evidence type="ECO:0000259" key="3">
    <source>
        <dbReference type="PROSITE" id="PS50994"/>
    </source>
</evidence>
<keyword evidence="5" id="KW-1185">Reference proteome</keyword>
<proteinExistence type="predicted"/>
<dbReference type="AlphaFoldDB" id="A0A344UXL7"/>
<gene>
    <name evidence="4" type="ORF">JS278_02881</name>
</gene>
<organism evidence="4 5">
    <name type="scientific">Acidipropionibacterium virtanenii</name>
    <dbReference type="NCBI Taxonomy" id="2057246"/>
    <lineage>
        <taxon>Bacteria</taxon>
        <taxon>Bacillati</taxon>
        <taxon>Actinomycetota</taxon>
        <taxon>Actinomycetes</taxon>
        <taxon>Propionibacteriales</taxon>
        <taxon>Propionibacteriaceae</taxon>
        <taxon>Acidipropionibacterium</taxon>
    </lineage>
</organism>
<dbReference type="InterPro" id="IPR001584">
    <property type="entry name" value="Integrase_cat-core"/>
</dbReference>
<comment type="function">
    <text evidence="1">Involved in the transposition of the insertion sequence.</text>
</comment>
<feature type="domain" description="Integrase catalytic" evidence="3">
    <location>
        <begin position="127"/>
        <end position="293"/>
    </location>
</feature>
<evidence type="ECO:0000313" key="4">
    <source>
        <dbReference type="EMBL" id="AXE40015.1"/>
    </source>
</evidence>
<dbReference type="Pfam" id="PF13276">
    <property type="entry name" value="HTH_21"/>
    <property type="match status" value="1"/>
</dbReference>
<accession>A0A344UXL7</accession>
<dbReference type="EMBL" id="CP025198">
    <property type="protein sequence ID" value="AXE40015.1"/>
    <property type="molecule type" value="Genomic_DNA"/>
</dbReference>
<evidence type="ECO:0000313" key="5">
    <source>
        <dbReference type="Proteomes" id="UP000251995"/>
    </source>
</evidence>
<evidence type="ECO:0000256" key="2">
    <source>
        <dbReference type="SAM" id="MobiDB-lite"/>
    </source>
</evidence>
<dbReference type="PROSITE" id="PS50994">
    <property type="entry name" value="INTEGRASE"/>
    <property type="match status" value="1"/>
</dbReference>
<reference evidence="4 5" key="1">
    <citation type="submission" date="2017-12" db="EMBL/GenBank/DDBJ databases">
        <title>The whole genome sequence of the Acidipropionibacterium virtanenii sp. nov. type strain JS278.</title>
        <authorList>
            <person name="Laine P."/>
            <person name="Deptula P."/>
            <person name="Varmanen P."/>
            <person name="Auvinen P."/>
        </authorList>
    </citation>
    <scope>NUCLEOTIDE SEQUENCE [LARGE SCALE GENOMIC DNA]</scope>
    <source>
        <strain evidence="4 5">JS278</strain>
    </source>
</reference>
<dbReference type="Pfam" id="PF13333">
    <property type="entry name" value="rve_2"/>
    <property type="match status" value="1"/>
</dbReference>
<dbReference type="Proteomes" id="UP000251995">
    <property type="component" value="Chromosome"/>
</dbReference>
<dbReference type="InterPro" id="IPR012337">
    <property type="entry name" value="RNaseH-like_sf"/>
</dbReference>
<dbReference type="KEGG" id="acij:JS278_02881"/>
<dbReference type="GO" id="GO:0003676">
    <property type="term" value="F:nucleic acid binding"/>
    <property type="evidence" value="ECO:0007669"/>
    <property type="project" value="InterPro"/>
</dbReference>
<dbReference type="NCBIfam" id="NF033516">
    <property type="entry name" value="transpos_IS3"/>
    <property type="match status" value="1"/>
</dbReference>
<dbReference type="InterPro" id="IPR025948">
    <property type="entry name" value="HTH-like_dom"/>
</dbReference>
<dbReference type="Gene3D" id="3.30.420.10">
    <property type="entry name" value="Ribonuclease H-like superfamily/Ribonuclease H"/>
    <property type="match status" value="1"/>
</dbReference>
<dbReference type="InterPro" id="IPR048020">
    <property type="entry name" value="Transpos_IS3"/>
</dbReference>
<dbReference type="SUPFAM" id="SSF53098">
    <property type="entry name" value="Ribonuclease H-like"/>
    <property type="match status" value="1"/>
</dbReference>
<dbReference type="Pfam" id="PF00665">
    <property type="entry name" value="rve"/>
    <property type="match status" value="1"/>
</dbReference>
<feature type="region of interest" description="Disordered" evidence="2">
    <location>
        <begin position="100"/>
        <end position="122"/>
    </location>
</feature>
<evidence type="ECO:0000256" key="1">
    <source>
        <dbReference type="ARBA" id="ARBA00002286"/>
    </source>
</evidence>
<dbReference type="InterPro" id="IPR036397">
    <property type="entry name" value="RNaseH_sf"/>
</dbReference>